<comment type="subcellular location">
    <subcellularLocation>
        <location evidence="1">Membrane</location>
        <topology evidence="1">Multi-pass membrane protein</topology>
    </subcellularLocation>
</comment>
<comment type="caution">
    <text evidence="7">The sequence shown here is derived from an EMBL/GenBank/DDBJ whole genome shotgun (WGS) entry which is preliminary data.</text>
</comment>
<dbReference type="InterPro" id="IPR044878">
    <property type="entry name" value="UbiA_sf"/>
</dbReference>
<protein>
    <submittedName>
        <fullName evidence="7">Membrane protein, putative</fullName>
    </submittedName>
</protein>
<sequence length="313" mass="35711">MSNPEENYLPFAKRFLIYQKERFPFIAHGIMISAFTFSAVSYSRICRGKEGFINWSDFFIGVFATVTLFFLVRIFDEFKDHEDDIKYRTYLPVPRGLMSLQELKIIGLVVGITQIAVIAIFQLQMLYLYVIVLLYLCLMGVEFFVPEWLKKRQIIYITSHMVIIPLIDIYASGLDWLLGGGHPHWGLAWFFAVSYTNGLVLEFGRKIRTPEGEEPNVVSYTGLYGTRGGTLIWIGLMFTTMLLAIGASYYANYSSWAILILGVCFVLCSLPGWSFLKTPTAKKSKYIEYTTALWTILMYLALGGIPMLKGLLS</sequence>
<organism evidence="7 8">
    <name type="scientific">Microscilla marina ATCC 23134</name>
    <dbReference type="NCBI Taxonomy" id="313606"/>
    <lineage>
        <taxon>Bacteria</taxon>
        <taxon>Pseudomonadati</taxon>
        <taxon>Bacteroidota</taxon>
        <taxon>Cytophagia</taxon>
        <taxon>Cytophagales</taxon>
        <taxon>Microscillaceae</taxon>
        <taxon>Microscilla</taxon>
    </lineage>
</organism>
<keyword evidence="2" id="KW-1003">Cell membrane</keyword>
<dbReference type="InterPro" id="IPR000537">
    <property type="entry name" value="UbiA_prenyltransferase"/>
</dbReference>
<dbReference type="GO" id="GO:0016765">
    <property type="term" value="F:transferase activity, transferring alkyl or aryl (other than methyl) groups"/>
    <property type="evidence" value="ECO:0007669"/>
    <property type="project" value="InterPro"/>
</dbReference>
<feature type="transmembrane region" description="Helical" evidence="6">
    <location>
        <begin position="52"/>
        <end position="72"/>
    </location>
</feature>
<dbReference type="eggNOG" id="COG0382">
    <property type="taxonomic scope" value="Bacteria"/>
</dbReference>
<evidence type="ECO:0000256" key="2">
    <source>
        <dbReference type="ARBA" id="ARBA00022475"/>
    </source>
</evidence>
<keyword evidence="3 6" id="KW-0812">Transmembrane</keyword>
<evidence type="ECO:0000256" key="3">
    <source>
        <dbReference type="ARBA" id="ARBA00022692"/>
    </source>
</evidence>
<dbReference type="AlphaFoldDB" id="A1ZZS7"/>
<dbReference type="RefSeq" id="WP_002705490.1">
    <property type="nucleotide sequence ID" value="NZ_AAWS01000082.1"/>
</dbReference>
<feature type="transmembrane region" description="Helical" evidence="6">
    <location>
        <begin position="154"/>
        <end position="173"/>
    </location>
</feature>
<evidence type="ECO:0000256" key="1">
    <source>
        <dbReference type="ARBA" id="ARBA00004141"/>
    </source>
</evidence>
<reference evidence="7 8" key="1">
    <citation type="submission" date="2007-01" db="EMBL/GenBank/DDBJ databases">
        <authorList>
            <person name="Haygood M."/>
            <person name="Podell S."/>
            <person name="Anderson C."/>
            <person name="Hopkinson B."/>
            <person name="Roe K."/>
            <person name="Barbeau K."/>
            <person name="Gaasterland T."/>
            <person name="Ferriera S."/>
            <person name="Johnson J."/>
            <person name="Kravitz S."/>
            <person name="Beeson K."/>
            <person name="Sutton G."/>
            <person name="Rogers Y.-H."/>
            <person name="Friedman R."/>
            <person name="Frazier M."/>
            <person name="Venter J.C."/>
        </authorList>
    </citation>
    <scope>NUCLEOTIDE SEQUENCE [LARGE SCALE GENOMIC DNA]</scope>
    <source>
        <strain evidence="7 8">ATCC 23134</strain>
    </source>
</reference>
<feature type="transmembrane region" description="Helical" evidence="6">
    <location>
        <begin position="256"/>
        <end position="276"/>
    </location>
</feature>
<proteinExistence type="predicted"/>
<feature type="transmembrane region" description="Helical" evidence="6">
    <location>
        <begin position="23"/>
        <end position="40"/>
    </location>
</feature>
<gene>
    <name evidence="7" type="ORF">M23134_02464</name>
</gene>
<dbReference type="Gene3D" id="1.10.357.140">
    <property type="entry name" value="UbiA prenyltransferase"/>
    <property type="match status" value="1"/>
</dbReference>
<evidence type="ECO:0000313" key="7">
    <source>
        <dbReference type="EMBL" id="EAY24088.1"/>
    </source>
</evidence>
<keyword evidence="4 6" id="KW-1133">Transmembrane helix</keyword>
<dbReference type="EMBL" id="AAWS01000082">
    <property type="protein sequence ID" value="EAY24088.1"/>
    <property type="molecule type" value="Genomic_DNA"/>
</dbReference>
<accession>A1ZZS7</accession>
<feature type="transmembrane region" description="Helical" evidence="6">
    <location>
        <begin position="231"/>
        <end position="250"/>
    </location>
</feature>
<name>A1ZZS7_MICM2</name>
<feature type="transmembrane region" description="Helical" evidence="6">
    <location>
        <begin position="103"/>
        <end position="121"/>
    </location>
</feature>
<feature type="transmembrane region" description="Helical" evidence="6">
    <location>
        <begin position="288"/>
        <end position="308"/>
    </location>
</feature>
<dbReference type="GO" id="GO:0016020">
    <property type="term" value="C:membrane"/>
    <property type="evidence" value="ECO:0007669"/>
    <property type="project" value="UniProtKB-SubCell"/>
</dbReference>
<evidence type="ECO:0000256" key="6">
    <source>
        <dbReference type="SAM" id="Phobius"/>
    </source>
</evidence>
<evidence type="ECO:0000256" key="5">
    <source>
        <dbReference type="ARBA" id="ARBA00023136"/>
    </source>
</evidence>
<evidence type="ECO:0000256" key="4">
    <source>
        <dbReference type="ARBA" id="ARBA00022989"/>
    </source>
</evidence>
<keyword evidence="8" id="KW-1185">Reference proteome</keyword>
<dbReference type="Proteomes" id="UP000004095">
    <property type="component" value="Unassembled WGS sequence"/>
</dbReference>
<dbReference type="OrthoDB" id="6456825at2"/>
<feature type="transmembrane region" description="Helical" evidence="6">
    <location>
        <begin position="127"/>
        <end position="145"/>
    </location>
</feature>
<dbReference type="Pfam" id="PF01040">
    <property type="entry name" value="UbiA"/>
    <property type="match status" value="1"/>
</dbReference>
<evidence type="ECO:0000313" key="8">
    <source>
        <dbReference type="Proteomes" id="UP000004095"/>
    </source>
</evidence>
<keyword evidence="5 6" id="KW-0472">Membrane</keyword>